<dbReference type="SMART" id="SM00220">
    <property type="entry name" value="S_TKc"/>
    <property type="match status" value="1"/>
</dbReference>
<name>A0A0N4UX13_ENTVE</name>
<evidence type="ECO:0000256" key="3">
    <source>
        <dbReference type="ARBA" id="ARBA00022741"/>
    </source>
</evidence>
<feature type="domain" description="Protein kinase" evidence="8">
    <location>
        <begin position="25"/>
        <end position="279"/>
    </location>
</feature>
<dbReference type="FunFam" id="1.10.510.10:FF:000005">
    <property type="entry name" value="cAMP-dependent protein kinase catalytic subunit alpha"/>
    <property type="match status" value="1"/>
</dbReference>
<dbReference type="InterPro" id="IPR000719">
    <property type="entry name" value="Prot_kinase_dom"/>
</dbReference>
<dbReference type="Gene3D" id="3.30.200.20">
    <property type="entry name" value="Phosphorylase Kinase, domain 1"/>
    <property type="match status" value="1"/>
</dbReference>
<keyword evidence="3 6" id="KW-0547">Nucleotide-binding</keyword>
<comment type="similarity">
    <text evidence="7">Belongs to the protein kinase superfamily.</text>
</comment>
<dbReference type="InterPro" id="IPR017441">
    <property type="entry name" value="Protein_kinase_ATP_BS"/>
</dbReference>
<evidence type="ECO:0000256" key="4">
    <source>
        <dbReference type="ARBA" id="ARBA00022777"/>
    </source>
</evidence>
<evidence type="ECO:0000256" key="6">
    <source>
        <dbReference type="PROSITE-ProRule" id="PRU10141"/>
    </source>
</evidence>
<reference evidence="10 11" key="2">
    <citation type="submission" date="2018-10" db="EMBL/GenBank/DDBJ databases">
        <authorList>
            <consortium name="Pathogen Informatics"/>
        </authorList>
    </citation>
    <scope>NUCLEOTIDE SEQUENCE [LARGE SCALE GENOMIC DNA]</scope>
</reference>
<dbReference type="Proteomes" id="UP000274131">
    <property type="component" value="Unassembled WGS sequence"/>
</dbReference>
<organism evidence="12">
    <name type="scientific">Enterobius vermicularis</name>
    <name type="common">Human pinworm</name>
    <dbReference type="NCBI Taxonomy" id="51028"/>
    <lineage>
        <taxon>Eukaryota</taxon>
        <taxon>Metazoa</taxon>
        <taxon>Ecdysozoa</taxon>
        <taxon>Nematoda</taxon>
        <taxon>Chromadorea</taxon>
        <taxon>Rhabditida</taxon>
        <taxon>Spirurina</taxon>
        <taxon>Oxyuridomorpha</taxon>
        <taxon>Oxyuroidea</taxon>
        <taxon>Oxyuridae</taxon>
        <taxon>Enterobius</taxon>
    </lineage>
</organism>
<protein>
    <submittedName>
        <fullName evidence="12">Protein kinase domain-containing protein</fullName>
    </submittedName>
</protein>
<dbReference type="PROSITE" id="PS00107">
    <property type="entry name" value="PROTEIN_KINASE_ATP"/>
    <property type="match status" value="1"/>
</dbReference>
<dbReference type="SUPFAM" id="SSF56112">
    <property type="entry name" value="Protein kinase-like (PK-like)"/>
    <property type="match status" value="1"/>
</dbReference>
<evidence type="ECO:0000256" key="2">
    <source>
        <dbReference type="ARBA" id="ARBA00022679"/>
    </source>
</evidence>
<dbReference type="GO" id="GO:0005829">
    <property type="term" value="C:cytosol"/>
    <property type="evidence" value="ECO:0007669"/>
    <property type="project" value="TreeGrafter"/>
</dbReference>
<dbReference type="PROSITE" id="PS00108">
    <property type="entry name" value="PROTEIN_KINASE_ST"/>
    <property type="match status" value="1"/>
</dbReference>
<dbReference type="STRING" id="51028.A0A0N4UX13"/>
<reference evidence="12" key="1">
    <citation type="submission" date="2017-02" db="UniProtKB">
        <authorList>
            <consortium name="WormBaseParasite"/>
        </authorList>
    </citation>
    <scope>IDENTIFICATION</scope>
</reference>
<dbReference type="PROSITE" id="PS51285">
    <property type="entry name" value="AGC_KINASE_CTER"/>
    <property type="match status" value="1"/>
</dbReference>
<evidence type="ECO:0000313" key="10">
    <source>
        <dbReference type="EMBL" id="VDD86618.1"/>
    </source>
</evidence>
<dbReference type="Pfam" id="PF00069">
    <property type="entry name" value="Pkinase"/>
    <property type="match status" value="1"/>
</dbReference>
<keyword evidence="11" id="KW-1185">Reference proteome</keyword>
<keyword evidence="2" id="KW-0808">Transferase</keyword>
<dbReference type="OrthoDB" id="63267at2759"/>
<proteinExistence type="inferred from homology"/>
<dbReference type="SMART" id="SM00133">
    <property type="entry name" value="S_TK_X"/>
    <property type="match status" value="1"/>
</dbReference>
<dbReference type="InterPro" id="IPR008271">
    <property type="entry name" value="Ser/Thr_kinase_AS"/>
</dbReference>
<evidence type="ECO:0000256" key="5">
    <source>
        <dbReference type="ARBA" id="ARBA00022840"/>
    </source>
</evidence>
<evidence type="ECO:0000259" key="9">
    <source>
        <dbReference type="PROSITE" id="PS51285"/>
    </source>
</evidence>
<dbReference type="PROSITE" id="PS50011">
    <property type="entry name" value="PROTEIN_KINASE_DOM"/>
    <property type="match status" value="1"/>
</dbReference>
<sequence>MTDDLEPCVSVTIDPNNNKLNLDGLERICTIGKGSFGRVYLVRHLASEQYFALKKLSISKVVSTRQTEHVHSEKKLLCRLSHPFIVKMYCTASDQSSLYMLFEYLSGGELFSYLRASKNFSVHMSRFYAAEIISALQYLHAKCIVYRDLKLENLMLSKDGHVKITDFGFAKEVTDRTWTMCGTPEYLAPEIITHEGHGKAVDWWSLGILIYEMIVGNPPFEGRVLSEVFAKILDGKIRFPRSFDTNAKDLVKKLLQRDQFKRLGNLKNGAADVMNHKWFADIRWDDVAASKLMPPVIPTIYSSGDTGNFDSYDEDSDVETVRLLHFSI</sequence>
<dbReference type="AlphaFoldDB" id="A0A0N4UX13"/>
<dbReference type="InterPro" id="IPR011009">
    <property type="entry name" value="Kinase-like_dom_sf"/>
</dbReference>
<dbReference type="Gene3D" id="1.10.510.10">
    <property type="entry name" value="Transferase(Phosphotransferase) domain 1"/>
    <property type="match status" value="1"/>
</dbReference>
<accession>A0A0N4UX13</accession>
<dbReference type="PANTHER" id="PTHR24353:SF37">
    <property type="entry name" value="CAMP-DEPENDENT PROTEIN KINASE CATALYTIC SUBUNIT PRKX"/>
    <property type="match status" value="1"/>
</dbReference>
<dbReference type="FunFam" id="3.30.200.20:FF:000042">
    <property type="entry name" value="Aurora kinase A"/>
    <property type="match status" value="1"/>
</dbReference>
<dbReference type="GO" id="GO:0005952">
    <property type="term" value="C:cAMP-dependent protein kinase complex"/>
    <property type="evidence" value="ECO:0007669"/>
    <property type="project" value="TreeGrafter"/>
</dbReference>
<evidence type="ECO:0000259" key="8">
    <source>
        <dbReference type="PROSITE" id="PS50011"/>
    </source>
</evidence>
<evidence type="ECO:0000313" key="12">
    <source>
        <dbReference type="WBParaSite" id="EVEC_0000205301-mRNA-1"/>
    </source>
</evidence>
<dbReference type="GO" id="GO:0004691">
    <property type="term" value="F:cAMP-dependent protein kinase activity"/>
    <property type="evidence" value="ECO:0007669"/>
    <property type="project" value="TreeGrafter"/>
</dbReference>
<feature type="binding site" evidence="6">
    <location>
        <position position="54"/>
    </location>
    <ligand>
        <name>ATP</name>
        <dbReference type="ChEBI" id="CHEBI:30616"/>
    </ligand>
</feature>
<gene>
    <name evidence="10" type="ORF">EVEC_LOCUS1761</name>
</gene>
<dbReference type="EMBL" id="UXUI01007263">
    <property type="protein sequence ID" value="VDD86618.1"/>
    <property type="molecule type" value="Genomic_DNA"/>
</dbReference>
<keyword evidence="5 6" id="KW-0067">ATP-binding</keyword>
<dbReference type="PANTHER" id="PTHR24353">
    <property type="entry name" value="CYCLIC NUCLEOTIDE-DEPENDENT PROTEIN KINASE"/>
    <property type="match status" value="1"/>
</dbReference>
<keyword evidence="4" id="KW-0418">Kinase</keyword>
<dbReference type="InterPro" id="IPR000961">
    <property type="entry name" value="AGC-kinase_C"/>
</dbReference>
<dbReference type="GO" id="GO:0005524">
    <property type="term" value="F:ATP binding"/>
    <property type="evidence" value="ECO:0007669"/>
    <property type="project" value="UniProtKB-UniRule"/>
</dbReference>
<evidence type="ECO:0000313" key="11">
    <source>
        <dbReference type="Proteomes" id="UP000274131"/>
    </source>
</evidence>
<dbReference type="WBParaSite" id="EVEC_0000205301-mRNA-1">
    <property type="protein sequence ID" value="EVEC_0000205301-mRNA-1"/>
    <property type="gene ID" value="EVEC_0000205301"/>
</dbReference>
<dbReference type="GO" id="GO:0009653">
    <property type="term" value="P:anatomical structure morphogenesis"/>
    <property type="evidence" value="ECO:0007669"/>
    <property type="project" value="UniProtKB-ARBA"/>
</dbReference>
<feature type="domain" description="AGC-kinase C-terminal" evidence="9">
    <location>
        <begin position="280"/>
        <end position="328"/>
    </location>
</feature>
<evidence type="ECO:0000256" key="7">
    <source>
        <dbReference type="RuleBase" id="RU000304"/>
    </source>
</evidence>
<keyword evidence="1 7" id="KW-0723">Serine/threonine-protein kinase</keyword>
<evidence type="ECO:0000256" key="1">
    <source>
        <dbReference type="ARBA" id="ARBA00022527"/>
    </source>
</evidence>